<evidence type="ECO:0000256" key="5">
    <source>
        <dbReference type="ARBA" id="ARBA00022840"/>
    </source>
</evidence>
<proteinExistence type="inferred from homology"/>
<evidence type="ECO:0000313" key="9">
    <source>
        <dbReference type="EMBL" id="SNU35685.1"/>
    </source>
</evidence>
<evidence type="ECO:0000256" key="2">
    <source>
        <dbReference type="ARBA" id="ARBA00022679"/>
    </source>
</evidence>
<dbReference type="PROSITE" id="PS00584">
    <property type="entry name" value="PFKB_KINASES_2"/>
    <property type="match status" value="1"/>
</dbReference>
<dbReference type="PANTHER" id="PTHR43085">
    <property type="entry name" value="HEXOKINASE FAMILY MEMBER"/>
    <property type="match status" value="1"/>
</dbReference>
<dbReference type="Pfam" id="PF00294">
    <property type="entry name" value="PfkB"/>
    <property type="match status" value="1"/>
</dbReference>
<comment type="similarity">
    <text evidence="1 6">Belongs to the carbohydrate kinase PfkB family.</text>
</comment>
<dbReference type="InterPro" id="IPR029056">
    <property type="entry name" value="Ribokinase-like"/>
</dbReference>
<dbReference type="AlphaFoldDB" id="A0A285B465"/>
<dbReference type="InterPro" id="IPR002139">
    <property type="entry name" value="Ribo/fructo_kinase"/>
</dbReference>
<keyword evidence="2 6" id="KW-0808">Transferase</keyword>
<keyword evidence="5" id="KW-0067">ATP-binding</keyword>
<evidence type="ECO:0000256" key="6">
    <source>
        <dbReference type="RuleBase" id="RU003704"/>
    </source>
</evidence>
<sequence length="314" mass="34124">MILCCGEALIDMLPCQSRENDPAFTPCVGGAAFNTAVALGRQGMAVSLFSGLSDDFMGDMLRHTLDASGVDYSPSTRAPLPTTLAFVRLVGGQARYTFYDENSAGRMLRESDLPELGDDVAAVLFGCISLIAEPCGSVYETLMAREAPRRVMYLDPNIREIFIADRQKHLARMRRMIALADIVKLSDEDLAWFAEPGEEHEVIRRWLTLGPKLIVVTRGADGADAWTADFHLHVPAIRVAVADTVGAGDTVNAGILASLSQAGLLEKEKLVTLSREQVCRAVDLGMRAAAVTVSRPGANPPWDHELRSQQRPCL</sequence>
<gene>
    <name evidence="9" type="primary">frk</name>
    <name evidence="9" type="ORF">KOSB73_260409</name>
</gene>
<dbReference type="GO" id="GO:0005524">
    <property type="term" value="F:ATP binding"/>
    <property type="evidence" value="ECO:0007669"/>
    <property type="project" value="UniProtKB-KW"/>
</dbReference>
<dbReference type="InterPro" id="IPR002173">
    <property type="entry name" value="Carboh/pur_kinase_PfkB_CS"/>
</dbReference>
<name>A0A285B465_9ENTR</name>
<dbReference type="EC" id="2.7.1.4" evidence="9"/>
<dbReference type="SUPFAM" id="SSF53613">
    <property type="entry name" value="Ribokinase-like"/>
    <property type="match status" value="1"/>
</dbReference>
<dbReference type="GO" id="GO:0008865">
    <property type="term" value="F:fructokinase activity"/>
    <property type="evidence" value="ECO:0007669"/>
    <property type="project" value="UniProtKB-EC"/>
</dbReference>
<organism evidence="9 10">
    <name type="scientific">Klebsiella grimontii</name>
    <dbReference type="NCBI Taxonomy" id="2058152"/>
    <lineage>
        <taxon>Bacteria</taxon>
        <taxon>Pseudomonadati</taxon>
        <taxon>Pseudomonadota</taxon>
        <taxon>Gammaproteobacteria</taxon>
        <taxon>Enterobacterales</taxon>
        <taxon>Enterobacteriaceae</taxon>
        <taxon>Klebsiella/Raoultella group</taxon>
        <taxon>Klebsiella</taxon>
    </lineage>
</organism>
<dbReference type="InterPro" id="IPR011611">
    <property type="entry name" value="PfkB_dom"/>
</dbReference>
<accession>A0A285B465</accession>
<reference evidence="10" key="1">
    <citation type="submission" date="2017-08" db="EMBL/GenBank/DDBJ databases">
        <authorList>
            <person name="Brisse S."/>
        </authorList>
    </citation>
    <scope>NUCLEOTIDE SEQUENCE [LARGE SCALE GENOMIC DNA]</scope>
    <source>
        <strain evidence="10">06D021</strain>
    </source>
</reference>
<dbReference type="Gene3D" id="3.40.1190.20">
    <property type="match status" value="1"/>
</dbReference>
<protein>
    <submittedName>
        <fullName evidence="9">Fructokinase</fullName>
        <ecNumber evidence="9">2.7.1.4</ecNumber>
    </submittedName>
</protein>
<evidence type="ECO:0000256" key="7">
    <source>
        <dbReference type="SAM" id="MobiDB-lite"/>
    </source>
</evidence>
<dbReference type="PRINTS" id="PR00990">
    <property type="entry name" value="RIBOKINASE"/>
</dbReference>
<evidence type="ECO:0000256" key="1">
    <source>
        <dbReference type="ARBA" id="ARBA00010688"/>
    </source>
</evidence>
<feature type="region of interest" description="Disordered" evidence="7">
    <location>
        <begin position="295"/>
        <end position="314"/>
    </location>
</feature>
<feature type="domain" description="Carbohydrate kinase PfkB" evidence="8">
    <location>
        <begin position="2"/>
        <end position="303"/>
    </location>
</feature>
<keyword evidence="4 6" id="KW-0418">Kinase</keyword>
<evidence type="ECO:0000256" key="4">
    <source>
        <dbReference type="ARBA" id="ARBA00022777"/>
    </source>
</evidence>
<dbReference type="RefSeq" id="WP_098140716.1">
    <property type="nucleotide sequence ID" value="NZ_CBCSJA010000001.1"/>
</dbReference>
<dbReference type="GO" id="GO:0006000">
    <property type="term" value="P:fructose metabolic process"/>
    <property type="evidence" value="ECO:0007669"/>
    <property type="project" value="UniProtKB-ARBA"/>
</dbReference>
<dbReference type="EMBL" id="FZTC01000019">
    <property type="protein sequence ID" value="SNU35685.1"/>
    <property type="molecule type" value="Genomic_DNA"/>
</dbReference>
<evidence type="ECO:0000256" key="3">
    <source>
        <dbReference type="ARBA" id="ARBA00022741"/>
    </source>
</evidence>
<evidence type="ECO:0000259" key="8">
    <source>
        <dbReference type="Pfam" id="PF00294"/>
    </source>
</evidence>
<evidence type="ECO:0000313" key="10">
    <source>
        <dbReference type="Proteomes" id="UP000220639"/>
    </source>
</evidence>
<dbReference type="InterPro" id="IPR050306">
    <property type="entry name" value="PfkB_Carbo_kinase"/>
</dbReference>
<dbReference type="PANTHER" id="PTHR43085:SF1">
    <property type="entry name" value="PSEUDOURIDINE KINASE-RELATED"/>
    <property type="match status" value="1"/>
</dbReference>
<keyword evidence="3" id="KW-0547">Nucleotide-binding</keyword>
<dbReference type="CDD" id="cd01167">
    <property type="entry name" value="bac_FRK"/>
    <property type="match status" value="1"/>
</dbReference>
<dbReference type="Proteomes" id="UP000220639">
    <property type="component" value="Unassembled WGS sequence"/>
</dbReference>